<keyword evidence="5" id="KW-1185">Reference proteome</keyword>
<dbReference type="PRINTS" id="PR00081">
    <property type="entry name" value="GDHRDH"/>
</dbReference>
<sequence length="377" mass="40796">MFAGKKWGCKRAPVRMENVCGAKYRHKNGDGIGGGMFGWVSSELGKQLKEGPGDARPTALQVVEDEGLIGKLTGKVALVTGANSGIGVETARALHAAGATLYLTARDAVKAQQAVDKVKNGPGPKSDAPVHGIELRLDSLASVRAAAKAFHENSDKLNLLILNAGVMATPEGRTEDGFETQFGTNHLGHFLLFQLLKPDLLAASTPEFQSRVVVVASAGHRYGKVRFHDFNFDKDPYDPWASYGQSKTATIYLANEIERRYGSKGLHALPMHPGIVATNLSQYLDQEIVEGMLKDETRHKTIKSEPQGAAAAVYAGLSREWEGRGGKYLSNLVDEGPADTTGDWLNNEVGYAPWIYDEESAGKLWKASNELVDFESK</sequence>
<dbReference type="STRING" id="254877.A0A1V6TWS3"/>
<dbReference type="PANTHER" id="PTHR24320">
    <property type="entry name" value="RETINOL DEHYDROGENASE"/>
    <property type="match status" value="1"/>
</dbReference>
<keyword evidence="3" id="KW-0560">Oxidoreductase</keyword>
<evidence type="ECO:0000313" key="4">
    <source>
        <dbReference type="EMBL" id="OQE30822.1"/>
    </source>
</evidence>
<evidence type="ECO:0000256" key="3">
    <source>
        <dbReference type="ARBA" id="ARBA00023002"/>
    </source>
</evidence>
<gene>
    <name evidence="4" type="ORF">PENFLA_c002G06408</name>
</gene>
<dbReference type="Proteomes" id="UP000191342">
    <property type="component" value="Unassembled WGS sequence"/>
</dbReference>
<dbReference type="SUPFAM" id="SSF51735">
    <property type="entry name" value="NAD(P)-binding Rossmann-fold domains"/>
    <property type="match status" value="1"/>
</dbReference>
<dbReference type="Gene3D" id="3.40.50.720">
    <property type="entry name" value="NAD(P)-binding Rossmann-like Domain"/>
    <property type="match status" value="1"/>
</dbReference>
<proteinExistence type="inferred from homology"/>
<dbReference type="InterPro" id="IPR036291">
    <property type="entry name" value="NAD(P)-bd_dom_sf"/>
</dbReference>
<reference evidence="5" key="1">
    <citation type="journal article" date="2017" name="Nat. Microbiol.">
        <title>Global analysis of biosynthetic gene clusters reveals vast potential of secondary metabolite production in Penicillium species.</title>
        <authorList>
            <person name="Nielsen J.C."/>
            <person name="Grijseels S."/>
            <person name="Prigent S."/>
            <person name="Ji B."/>
            <person name="Dainat J."/>
            <person name="Nielsen K.F."/>
            <person name="Frisvad J.C."/>
            <person name="Workman M."/>
            <person name="Nielsen J."/>
        </authorList>
    </citation>
    <scope>NUCLEOTIDE SEQUENCE [LARGE SCALE GENOMIC DNA]</scope>
    <source>
        <strain evidence="5">IBT 14082</strain>
    </source>
</reference>
<dbReference type="GO" id="GO:0016491">
    <property type="term" value="F:oxidoreductase activity"/>
    <property type="evidence" value="ECO:0007669"/>
    <property type="project" value="UniProtKB-KW"/>
</dbReference>
<organism evidence="4 5">
    <name type="scientific">Penicillium flavigenum</name>
    <dbReference type="NCBI Taxonomy" id="254877"/>
    <lineage>
        <taxon>Eukaryota</taxon>
        <taxon>Fungi</taxon>
        <taxon>Dikarya</taxon>
        <taxon>Ascomycota</taxon>
        <taxon>Pezizomycotina</taxon>
        <taxon>Eurotiomycetes</taxon>
        <taxon>Eurotiomycetidae</taxon>
        <taxon>Eurotiales</taxon>
        <taxon>Aspergillaceae</taxon>
        <taxon>Penicillium</taxon>
    </lineage>
</organism>
<protein>
    <submittedName>
        <fullName evidence="4">Uncharacterized protein</fullName>
    </submittedName>
</protein>
<dbReference type="OrthoDB" id="191139at2759"/>
<dbReference type="Pfam" id="PF00106">
    <property type="entry name" value="adh_short"/>
    <property type="match status" value="1"/>
</dbReference>
<evidence type="ECO:0000256" key="1">
    <source>
        <dbReference type="ARBA" id="ARBA00006484"/>
    </source>
</evidence>
<keyword evidence="2" id="KW-0521">NADP</keyword>
<dbReference type="AlphaFoldDB" id="A0A1V6TWS3"/>
<dbReference type="InterPro" id="IPR002347">
    <property type="entry name" value="SDR_fam"/>
</dbReference>
<accession>A0A1V6TWS3</accession>
<comment type="similarity">
    <text evidence="1">Belongs to the short-chain dehydrogenases/reductases (SDR) family.</text>
</comment>
<dbReference type="EMBL" id="MLQL01000002">
    <property type="protein sequence ID" value="OQE30822.1"/>
    <property type="molecule type" value="Genomic_DNA"/>
</dbReference>
<name>A0A1V6TWS3_9EURO</name>
<evidence type="ECO:0000313" key="5">
    <source>
        <dbReference type="Proteomes" id="UP000191342"/>
    </source>
</evidence>
<evidence type="ECO:0000256" key="2">
    <source>
        <dbReference type="ARBA" id="ARBA00022857"/>
    </source>
</evidence>
<dbReference type="PANTHER" id="PTHR24320:SF272">
    <property type="entry name" value="NAD(P)-BINDING ROSSMANN-FOLD SUPERFAMILY PROTEIN"/>
    <property type="match status" value="1"/>
</dbReference>
<comment type="caution">
    <text evidence="4">The sequence shown here is derived from an EMBL/GenBank/DDBJ whole genome shotgun (WGS) entry which is preliminary data.</text>
</comment>